<evidence type="ECO:0000313" key="1">
    <source>
        <dbReference type="EMBL" id="KJZ05316.1"/>
    </source>
</evidence>
<dbReference type="AlphaFoldDB" id="A0A0F4QC87"/>
<accession>A0A0F4QC87</accession>
<dbReference type="PATRIC" id="fig|43658.5.peg.4856"/>
<dbReference type="EMBL" id="JXYA01000078">
    <property type="protein sequence ID" value="KJZ05316.1"/>
    <property type="molecule type" value="Genomic_DNA"/>
</dbReference>
<keyword evidence="2" id="KW-1185">Reference proteome</keyword>
<name>A0A0F4QC87_9GAMM</name>
<dbReference type="Pfam" id="PF11163">
    <property type="entry name" value="DUF2947"/>
    <property type="match status" value="1"/>
</dbReference>
<dbReference type="RefSeq" id="WP_046007303.1">
    <property type="nucleotide sequence ID" value="NZ_JXYA01000078.1"/>
</dbReference>
<dbReference type="Proteomes" id="UP000033452">
    <property type="component" value="Unassembled WGS sequence"/>
</dbReference>
<dbReference type="OrthoDB" id="6687905at2"/>
<evidence type="ECO:0000313" key="2">
    <source>
        <dbReference type="Proteomes" id="UP000033452"/>
    </source>
</evidence>
<comment type="caution">
    <text evidence="1">The sequence shown here is derived from an EMBL/GenBank/DDBJ whole genome shotgun (WGS) entry which is preliminary data.</text>
</comment>
<gene>
    <name evidence="1" type="ORF">TW77_22990</name>
</gene>
<dbReference type="InterPro" id="IPR021334">
    <property type="entry name" value="DUF2947"/>
</dbReference>
<proteinExistence type="predicted"/>
<sequence>MNYIALDAFKKAWVFRHQDLPIEEADLARIKPMTEQRAAVLWTTMVSREQDHPDFFTPHDWPGKEENWHESLDWEGPWEAGEATLPDTICDFLNWEDNTTVYFCMSRELIIETQFDVFKRTWQNFMFLADGSLLLGKKRDTAVMFSESGEARLGKRPKNP</sequence>
<reference evidence="1 2" key="1">
    <citation type="journal article" date="2015" name="BMC Genomics">
        <title>Genome mining reveals unlocked bioactive potential of marine Gram-negative bacteria.</title>
        <authorList>
            <person name="Machado H."/>
            <person name="Sonnenschein E.C."/>
            <person name="Melchiorsen J."/>
            <person name="Gram L."/>
        </authorList>
    </citation>
    <scope>NUCLEOTIDE SEQUENCE [LARGE SCALE GENOMIC DNA]</scope>
    <source>
        <strain evidence="1 2">S2471</strain>
    </source>
</reference>
<protein>
    <recommendedName>
        <fullName evidence="3">DUF2947 domain-containing protein</fullName>
    </recommendedName>
</protein>
<organism evidence="1 2">
    <name type="scientific">Pseudoalteromonas rubra</name>
    <dbReference type="NCBI Taxonomy" id="43658"/>
    <lineage>
        <taxon>Bacteria</taxon>
        <taxon>Pseudomonadati</taxon>
        <taxon>Pseudomonadota</taxon>
        <taxon>Gammaproteobacteria</taxon>
        <taxon>Alteromonadales</taxon>
        <taxon>Pseudoalteromonadaceae</taxon>
        <taxon>Pseudoalteromonas</taxon>
    </lineage>
</organism>
<evidence type="ECO:0008006" key="3">
    <source>
        <dbReference type="Google" id="ProtNLM"/>
    </source>
</evidence>